<feature type="transmembrane region" description="Helical" evidence="1">
    <location>
        <begin position="92"/>
        <end position="110"/>
    </location>
</feature>
<evidence type="ECO:0000313" key="3">
    <source>
        <dbReference type="Proteomes" id="UP000067626"/>
    </source>
</evidence>
<dbReference type="KEGG" id="ccro:CMC5_013380"/>
<sequence>MEEKISAWLAYASAHRGQIAWGVGLFLVSLLGSLALVTFVLVRLPVDYLSSTEETPFMQGRHAGLRLFARIGRNLAGVALVVLGVLLSLPGVPGQGALTILIGIMCLDIPGKRKLEHKILGQPRVFASVNKLRARFDKPPLEPKRDDEKER</sequence>
<evidence type="ECO:0008006" key="4">
    <source>
        <dbReference type="Google" id="ProtNLM"/>
    </source>
</evidence>
<evidence type="ECO:0000256" key="1">
    <source>
        <dbReference type="SAM" id="Phobius"/>
    </source>
</evidence>
<dbReference type="AlphaFoldDB" id="A0A0K1E9G0"/>
<keyword evidence="3" id="KW-1185">Reference proteome</keyword>
<dbReference type="PATRIC" id="fig|52.7.peg.1426"/>
<proteinExistence type="predicted"/>
<name>A0A0K1E9G0_CHOCO</name>
<reference evidence="2 3" key="1">
    <citation type="submission" date="2015-07" db="EMBL/GenBank/DDBJ databases">
        <title>Genome analysis of myxobacterium Chondromyces crocatus Cm c5 reveals a high potential for natural compound synthesis and the genetic basis for the loss of fruiting body formation.</title>
        <authorList>
            <person name="Zaburannyi N."/>
            <person name="Bunk B."/>
            <person name="Maier J."/>
            <person name="Overmann J."/>
            <person name="Mueller R."/>
        </authorList>
    </citation>
    <scope>NUCLEOTIDE SEQUENCE [LARGE SCALE GENOMIC DNA]</scope>
    <source>
        <strain evidence="2 3">Cm c5</strain>
    </source>
</reference>
<gene>
    <name evidence="2" type="ORF">CMC5_013380</name>
</gene>
<dbReference type="OrthoDB" id="9800130at2"/>
<keyword evidence="1" id="KW-0472">Membrane</keyword>
<keyword evidence="1" id="KW-0812">Transmembrane</keyword>
<keyword evidence="1" id="KW-1133">Transmembrane helix</keyword>
<organism evidence="2 3">
    <name type="scientific">Chondromyces crocatus</name>
    <dbReference type="NCBI Taxonomy" id="52"/>
    <lineage>
        <taxon>Bacteria</taxon>
        <taxon>Pseudomonadati</taxon>
        <taxon>Myxococcota</taxon>
        <taxon>Polyangia</taxon>
        <taxon>Polyangiales</taxon>
        <taxon>Polyangiaceae</taxon>
        <taxon>Chondromyces</taxon>
    </lineage>
</organism>
<protein>
    <recommendedName>
        <fullName evidence="4">Transmembrane protein (PGPGW)</fullName>
    </recommendedName>
</protein>
<dbReference type="EMBL" id="CP012159">
    <property type="protein sequence ID" value="AKT37208.1"/>
    <property type="molecule type" value="Genomic_DNA"/>
</dbReference>
<feature type="transmembrane region" description="Helical" evidence="1">
    <location>
        <begin position="20"/>
        <end position="46"/>
    </location>
</feature>
<accession>A0A0K1E9G0</accession>
<dbReference type="Proteomes" id="UP000067626">
    <property type="component" value="Chromosome"/>
</dbReference>
<evidence type="ECO:0000313" key="2">
    <source>
        <dbReference type="EMBL" id="AKT37208.1"/>
    </source>
</evidence>
<dbReference type="STRING" id="52.CMC5_013380"/>
<dbReference type="RefSeq" id="WP_050435750.1">
    <property type="nucleotide sequence ID" value="NZ_CP012159.1"/>
</dbReference>